<protein>
    <submittedName>
        <fullName evidence="9">Putative ABC transporter (Substrate-binding protein)</fullName>
    </submittedName>
</protein>
<evidence type="ECO:0000313" key="10">
    <source>
        <dbReference type="Proteomes" id="UP000191897"/>
    </source>
</evidence>
<dbReference type="PRINTS" id="PR00691">
    <property type="entry name" value="ADHESINB"/>
</dbReference>
<evidence type="ECO:0000256" key="1">
    <source>
        <dbReference type="ARBA" id="ARBA00004196"/>
    </source>
</evidence>
<dbReference type="PANTHER" id="PTHR42953">
    <property type="entry name" value="HIGH-AFFINITY ZINC UPTAKE SYSTEM PROTEIN ZNUA-RELATED"/>
    <property type="match status" value="1"/>
</dbReference>
<dbReference type="InterPro" id="IPR006129">
    <property type="entry name" value="AdhesinB"/>
</dbReference>
<feature type="signal peptide" evidence="8">
    <location>
        <begin position="1"/>
        <end position="26"/>
    </location>
</feature>
<feature type="chain" id="PRO_5012436149" evidence="8">
    <location>
        <begin position="27"/>
        <end position="341"/>
    </location>
</feature>
<dbReference type="InterPro" id="IPR050492">
    <property type="entry name" value="Bact_metal-bind_prot9"/>
</dbReference>
<comment type="subcellular location">
    <subcellularLocation>
        <location evidence="1">Cell envelope</location>
    </subcellularLocation>
</comment>
<feature type="compositionally biased region" description="Basic and acidic residues" evidence="7">
    <location>
        <begin position="116"/>
        <end position="158"/>
    </location>
</feature>
<dbReference type="SUPFAM" id="SSF53807">
    <property type="entry name" value="Helical backbone' metal receptor"/>
    <property type="match status" value="1"/>
</dbReference>
<dbReference type="InterPro" id="IPR047701">
    <property type="entry name" value="AztC-like"/>
</dbReference>
<feature type="region of interest" description="Disordered" evidence="7">
    <location>
        <begin position="115"/>
        <end position="168"/>
    </location>
</feature>
<dbReference type="AlphaFoldDB" id="A0A1S7RGA3"/>
<dbReference type="GO" id="GO:0007155">
    <property type="term" value="P:cell adhesion"/>
    <property type="evidence" value="ECO:0007669"/>
    <property type="project" value="InterPro"/>
</dbReference>
<evidence type="ECO:0000256" key="8">
    <source>
        <dbReference type="SAM" id="SignalP"/>
    </source>
</evidence>
<keyword evidence="4" id="KW-0479">Metal-binding</keyword>
<evidence type="ECO:0000313" key="9">
    <source>
        <dbReference type="EMBL" id="CUX52130.1"/>
    </source>
</evidence>
<evidence type="ECO:0000256" key="2">
    <source>
        <dbReference type="ARBA" id="ARBA00011028"/>
    </source>
</evidence>
<name>A0A1S7RGA3_AGRTU</name>
<evidence type="ECO:0000256" key="7">
    <source>
        <dbReference type="SAM" id="MobiDB-lite"/>
    </source>
</evidence>
<comment type="similarity">
    <text evidence="2 6">Belongs to the bacterial solute-binding protein 9 family.</text>
</comment>
<dbReference type="GO" id="GO:0030001">
    <property type="term" value="P:metal ion transport"/>
    <property type="evidence" value="ECO:0007669"/>
    <property type="project" value="InterPro"/>
</dbReference>
<dbReference type="InterPro" id="IPR006128">
    <property type="entry name" value="Lipoprotein_PsaA-like"/>
</dbReference>
<evidence type="ECO:0000256" key="6">
    <source>
        <dbReference type="RuleBase" id="RU003512"/>
    </source>
</evidence>
<dbReference type="PANTHER" id="PTHR42953:SF1">
    <property type="entry name" value="METAL-BINDING PROTEIN HI_0362-RELATED"/>
    <property type="match status" value="1"/>
</dbReference>
<dbReference type="InterPro" id="IPR006127">
    <property type="entry name" value="ZnuA-like"/>
</dbReference>
<organism evidence="9 10">
    <name type="scientific">Agrobacterium tumefaciens str. Kerr 14</name>
    <dbReference type="NCBI Taxonomy" id="1183424"/>
    <lineage>
        <taxon>Bacteria</taxon>
        <taxon>Pseudomonadati</taxon>
        <taxon>Pseudomonadota</taxon>
        <taxon>Alphaproteobacteria</taxon>
        <taxon>Hyphomicrobiales</taxon>
        <taxon>Rhizobiaceae</taxon>
        <taxon>Rhizobium/Agrobacterium group</taxon>
        <taxon>Agrobacterium</taxon>
        <taxon>Agrobacterium tumefaciens complex</taxon>
    </lineage>
</organism>
<gene>
    <name evidence="9" type="ORF">AGR4C_Lc30014</name>
</gene>
<reference evidence="9 10" key="1">
    <citation type="submission" date="2016-01" db="EMBL/GenBank/DDBJ databases">
        <authorList>
            <person name="Oliw E.H."/>
        </authorList>
    </citation>
    <scope>NUCLEOTIDE SEQUENCE [LARGE SCALE GENOMIC DNA]</scope>
    <source>
        <strain evidence="9 10">Kerr 14</strain>
    </source>
</reference>
<dbReference type="GO" id="GO:0030313">
    <property type="term" value="C:cell envelope"/>
    <property type="evidence" value="ECO:0007669"/>
    <property type="project" value="UniProtKB-SubCell"/>
</dbReference>
<dbReference type="EMBL" id="FBWC01000025">
    <property type="protein sequence ID" value="CUX52130.1"/>
    <property type="molecule type" value="Genomic_DNA"/>
</dbReference>
<dbReference type="CDD" id="cd01137">
    <property type="entry name" value="PsaA"/>
    <property type="match status" value="1"/>
</dbReference>
<accession>A0A1S7RGA3</accession>
<dbReference type="Gene3D" id="3.40.50.1980">
    <property type="entry name" value="Nitrogenase molybdenum iron protein domain"/>
    <property type="match status" value="2"/>
</dbReference>
<keyword evidence="3 6" id="KW-0813">Transport</keyword>
<dbReference type="PRINTS" id="PR00690">
    <property type="entry name" value="ADHESNFAMILY"/>
</dbReference>
<dbReference type="RefSeq" id="WP_080866751.1">
    <property type="nucleotide sequence ID" value="NZ_LT009731.1"/>
</dbReference>
<dbReference type="GO" id="GO:0046872">
    <property type="term" value="F:metal ion binding"/>
    <property type="evidence" value="ECO:0007669"/>
    <property type="project" value="UniProtKB-KW"/>
</dbReference>
<evidence type="ECO:0000256" key="4">
    <source>
        <dbReference type="ARBA" id="ARBA00022723"/>
    </source>
</evidence>
<dbReference type="NCBIfam" id="NF040870">
    <property type="entry name" value="AztC"/>
    <property type="match status" value="1"/>
</dbReference>
<keyword evidence="5 8" id="KW-0732">Signal</keyword>
<dbReference type="Proteomes" id="UP000191897">
    <property type="component" value="Unassembled WGS sequence"/>
</dbReference>
<sequence>MFKTLRLATGVSLLSLSPVLMAQASAAELKVVASFSIIADFAKNVGGDRVEITTLVGPDGDAHVYEPRPADAVAVSKADVVLVNGLEFEGFLKRLIDTSGTKAPVVELTKGVEPLKLSEEPAGHAHPEAEEEEGHDHKAEEAGHKHEAAEAHDHDHGHEGHHHHGEFDPHAWQSIKNAEIYVKNIAGAFCEVDKAGCATYTANSDAYIAKLAALNEKVKTEIAAIPPEKRVIITSHDAFGYFEHAYGLNFLAPEGVSTESEASAADVVKLVDQVKHDKASAIFVENITDKRLIDQIASETGLKVGGTLYSDALSTADGPAATYIDMINHNIETITAAVLSQ</sequence>
<dbReference type="Pfam" id="PF01297">
    <property type="entry name" value="ZnuA"/>
    <property type="match status" value="1"/>
</dbReference>
<evidence type="ECO:0000256" key="5">
    <source>
        <dbReference type="ARBA" id="ARBA00022729"/>
    </source>
</evidence>
<evidence type="ECO:0000256" key="3">
    <source>
        <dbReference type="ARBA" id="ARBA00022448"/>
    </source>
</evidence>
<proteinExistence type="inferred from homology"/>